<dbReference type="SMART" id="SM00388">
    <property type="entry name" value="HisKA"/>
    <property type="match status" value="1"/>
</dbReference>
<evidence type="ECO:0000256" key="1">
    <source>
        <dbReference type="ARBA" id="ARBA00000085"/>
    </source>
</evidence>
<dbReference type="SUPFAM" id="SSF47384">
    <property type="entry name" value="Homodimeric domain of signal transducing histidine kinase"/>
    <property type="match status" value="1"/>
</dbReference>
<organism evidence="5 6">
    <name type="scientific">Acrocarpospora phusangensis</name>
    <dbReference type="NCBI Taxonomy" id="1070424"/>
    <lineage>
        <taxon>Bacteria</taxon>
        <taxon>Bacillati</taxon>
        <taxon>Actinomycetota</taxon>
        <taxon>Actinomycetes</taxon>
        <taxon>Streptosporangiales</taxon>
        <taxon>Streptosporangiaceae</taxon>
        <taxon>Acrocarpospora</taxon>
    </lineage>
</organism>
<name>A0A919QGD3_9ACTN</name>
<evidence type="ECO:0000256" key="2">
    <source>
        <dbReference type="ARBA" id="ARBA00004236"/>
    </source>
</evidence>
<evidence type="ECO:0000259" key="4">
    <source>
        <dbReference type="SMART" id="SM00388"/>
    </source>
</evidence>
<dbReference type="GO" id="GO:0000155">
    <property type="term" value="F:phosphorelay sensor kinase activity"/>
    <property type="evidence" value="ECO:0007669"/>
    <property type="project" value="InterPro"/>
</dbReference>
<proteinExistence type="predicted"/>
<gene>
    <name evidence="5" type="ORF">Aph01nite_40320</name>
</gene>
<dbReference type="AlphaFoldDB" id="A0A919QGD3"/>
<evidence type="ECO:0000313" key="5">
    <source>
        <dbReference type="EMBL" id="GIH25722.1"/>
    </source>
</evidence>
<dbReference type="InterPro" id="IPR003661">
    <property type="entry name" value="HisK_dim/P_dom"/>
</dbReference>
<keyword evidence="6" id="KW-1185">Reference proteome</keyword>
<dbReference type="GO" id="GO:0005886">
    <property type="term" value="C:plasma membrane"/>
    <property type="evidence" value="ECO:0007669"/>
    <property type="project" value="UniProtKB-SubCell"/>
</dbReference>
<evidence type="ECO:0000313" key="6">
    <source>
        <dbReference type="Proteomes" id="UP000640052"/>
    </source>
</evidence>
<sequence>MSVMTIESARTQVAVLDAMSAELELINITGAGRMTEAPGAAPSRLARAINSALDRADEAEERSGAVLDEQRRLRADAMHCLRTPVAAVRAELEEARLHPGDTDLEGLLSRTLCAVDRLQGVIEELRLLAEPRPPEQPSAGLMAG</sequence>
<protein>
    <recommendedName>
        <fullName evidence="3">histidine kinase</fullName>
        <ecNumber evidence="3">2.7.13.3</ecNumber>
    </recommendedName>
</protein>
<dbReference type="Pfam" id="PF00512">
    <property type="entry name" value="HisKA"/>
    <property type="match status" value="1"/>
</dbReference>
<evidence type="ECO:0000256" key="3">
    <source>
        <dbReference type="ARBA" id="ARBA00012438"/>
    </source>
</evidence>
<comment type="caution">
    <text evidence="5">The sequence shown here is derived from an EMBL/GenBank/DDBJ whole genome shotgun (WGS) entry which is preliminary data.</text>
</comment>
<accession>A0A919QGD3</accession>
<reference evidence="5" key="1">
    <citation type="submission" date="2021-01" db="EMBL/GenBank/DDBJ databases">
        <title>Whole genome shotgun sequence of Acrocarpospora phusangensis NBRC 108782.</title>
        <authorList>
            <person name="Komaki H."/>
            <person name="Tamura T."/>
        </authorList>
    </citation>
    <scope>NUCLEOTIDE SEQUENCE</scope>
    <source>
        <strain evidence="5">NBRC 108782</strain>
    </source>
</reference>
<dbReference type="EC" id="2.7.13.3" evidence="3"/>
<dbReference type="InterPro" id="IPR036097">
    <property type="entry name" value="HisK_dim/P_sf"/>
</dbReference>
<dbReference type="Proteomes" id="UP000640052">
    <property type="component" value="Unassembled WGS sequence"/>
</dbReference>
<feature type="domain" description="Signal transduction histidine kinase dimerisation/phosphoacceptor" evidence="4">
    <location>
        <begin position="69"/>
        <end position="134"/>
    </location>
</feature>
<dbReference type="EMBL" id="BOOA01000032">
    <property type="protein sequence ID" value="GIH25722.1"/>
    <property type="molecule type" value="Genomic_DNA"/>
</dbReference>
<comment type="catalytic activity">
    <reaction evidence="1">
        <text>ATP + protein L-histidine = ADP + protein N-phospho-L-histidine.</text>
        <dbReference type="EC" id="2.7.13.3"/>
    </reaction>
</comment>
<dbReference type="Gene3D" id="1.10.287.130">
    <property type="match status" value="1"/>
</dbReference>
<comment type="subcellular location">
    <subcellularLocation>
        <location evidence="2">Cell membrane</location>
    </subcellularLocation>
</comment>